<dbReference type="Gene3D" id="2.60.120.430">
    <property type="entry name" value="Galactose-binding lectin"/>
    <property type="match status" value="1"/>
</dbReference>
<evidence type="ECO:0000313" key="3">
    <source>
        <dbReference type="Proteomes" id="UP001253463"/>
    </source>
</evidence>
<comment type="caution">
    <text evidence="2">The sequence shown here is derived from an EMBL/GenBank/DDBJ whole genome shotgun (WGS) entry which is preliminary data.</text>
</comment>
<sequence length="406" mass="44506">MKSCNGKVIILSILSTSMVGCDFDKEIKSLEVKQSEELILLGTQANVSFTSWIQSEKDNWNLTQVNDAQVSMNSIGAVLINNNGERDTADVQVSGNGSGMYMIKSDSPLNLEKYSSGYIAFKIRPKSAFPSSFSVSIDNEWPNRSSLQLSNILTESGKWASVTIPVNCMKPVDGATAIDLKSVATPFHLDVKEKFDYEITDIIYKLKEEKPTIDPVSCDVAKDSDTPAEVIPSLQTDEVALYYFGNKNGAQDLSEMYPVNSFGANVENTNQTVHAAFSQNGGVFLGKDDANSDLSNYSENLLAIDLNISSYGDSDNIQLRMDGSSVDFGRFMTIDKSLIPEGSAWHRCHFPISSLIPIENLSSVNKAIYLSGVWDSMNGLDFSFTNVAIKKIPSDFDASQACEEIK</sequence>
<dbReference type="SUPFAM" id="SSF49785">
    <property type="entry name" value="Galactose-binding domain-like"/>
    <property type="match status" value="1"/>
</dbReference>
<reference evidence="2" key="1">
    <citation type="submission" date="2023-10" db="EMBL/GenBank/DDBJ databases">
        <authorList>
            <consortium name="PulseNet: The National Subtyping Network for Foodborne Disease Surveillance"/>
        </authorList>
    </citation>
    <scope>NUCLEOTIDE SEQUENCE</scope>
    <source>
        <strain evidence="2">PNUSAV004886</strain>
    </source>
</reference>
<protein>
    <recommendedName>
        <fullName evidence="1">ExoP galactose-binding-like domain-containing protein</fullName>
    </recommendedName>
</protein>
<dbReference type="Pfam" id="PF18559">
    <property type="entry name" value="Exop_C"/>
    <property type="match status" value="1"/>
</dbReference>
<organism evidence="2 3">
    <name type="scientific">Vibrio navarrensis</name>
    <dbReference type="NCBI Taxonomy" id="29495"/>
    <lineage>
        <taxon>Bacteria</taxon>
        <taxon>Pseudomonadati</taxon>
        <taxon>Pseudomonadota</taxon>
        <taxon>Gammaproteobacteria</taxon>
        <taxon>Vibrionales</taxon>
        <taxon>Vibrionaceae</taxon>
        <taxon>Vibrio</taxon>
    </lineage>
</organism>
<dbReference type="Proteomes" id="UP001253463">
    <property type="component" value="Unassembled WGS sequence"/>
</dbReference>
<proteinExistence type="predicted"/>
<dbReference type="InterPro" id="IPR008979">
    <property type="entry name" value="Galactose-bd-like_sf"/>
</dbReference>
<dbReference type="PROSITE" id="PS51257">
    <property type="entry name" value="PROKAR_LIPOPROTEIN"/>
    <property type="match status" value="1"/>
</dbReference>
<feature type="domain" description="ExoP galactose-binding-like" evidence="1">
    <location>
        <begin position="52"/>
        <end position="202"/>
    </location>
</feature>
<evidence type="ECO:0000313" key="2">
    <source>
        <dbReference type="EMBL" id="ELN6932204.1"/>
    </source>
</evidence>
<name>A0AAI9CTN2_9VIBR</name>
<accession>A0AAI9CTN2</accession>
<dbReference type="EMBL" id="ABNSCA010000003">
    <property type="protein sequence ID" value="ELN6932204.1"/>
    <property type="molecule type" value="Genomic_DNA"/>
</dbReference>
<dbReference type="InterPro" id="IPR041443">
    <property type="entry name" value="Exop_C"/>
</dbReference>
<gene>
    <name evidence="2" type="ORF">RZY48_001589</name>
</gene>
<evidence type="ECO:0000259" key="1">
    <source>
        <dbReference type="Pfam" id="PF18559"/>
    </source>
</evidence>
<dbReference type="AlphaFoldDB" id="A0AAI9CTN2"/>